<keyword evidence="3" id="KW-1185">Reference proteome</keyword>
<accession>A0A1G7LLW9</accession>
<feature type="transmembrane region" description="Helical" evidence="1">
    <location>
        <begin position="32"/>
        <end position="50"/>
    </location>
</feature>
<evidence type="ECO:0000313" key="2">
    <source>
        <dbReference type="EMBL" id="SDF50000.1"/>
    </source>
</evidence>
<dbReference type="RefSeq" id="WP_074539462.1">
    <property type="nucleotide sequence ID" value="NZ_FNBD01000019.1"/>
</dbReference>
<dbReference type="EMBL" id="FNBD01000019">
    <property type="protein sequence ID" value="SDF50000.1"/>
    <property type="molecule type" value="Genomic_DNA"/>
</dbReference>
<dbReference type="AlphaFoldDB" id="A0A1G7LLW9"/>
<protein>
    <submittedName>
        <fullName evidence="2">Uncharacterized protein</fullName>
    </submittedName>
</protein>
<keyword evidence="1" id="KW-0472">Membrane</keyword>
<dbReference type="Proteomes" id="UP000182114">
    <property type="component" value="Unassembled WGS sequence"/>
</dbReference>
<gene>
    <name evidence="2" type="ORF">SAMN04487992_1193</name>
</gene>
<proteinExistence type="predicted"/>
<keyword evidence="1" id="KW-1133">Transmembrane helix</keyword>
<sequence length="162" mass="19124">MRQHKVKEEVQELDLSEFEITSLKKHLKKAKWKMMLIPTALLAIYAFMFALPDKKGISLYNTYGLHNMLFWLFLITGIIALILFINLKILELKKDIKEKKKLIQYGIVSRVGNYKGENYIKLESGKPNRLTSRTHEFYHLNKGTKIHYEVFKNAKILIRIIK</sequence>
<feature type="transmembrane region" description="Helical" evidence="1">
    <location>
        <begin position="70"/>
        <end position="90"/>
    </location>
</feature>
<evidence type="ECO:0000313" key="3">
    <source>
        <dbReference type="Proteomes" id="UP000182114"/>
    </source>
</evidence>
<organism evidence="2 3">
    <name type="scientific">Cellulophaga baltica</name>
    <dbReference type="NCBI Taxonomy" id="76594"/>
    <lineage>
        <taxon>Bacteria</taxon>
        <taxon>Pseudomonadati</taxon>
        <taxon>Bacteroidota</taxon>
        <taxon>Flavobacteriia</taxon>
        <taxon>Flavobacteriales</taxon>
        <taxon>Flavobacteriaceae</taxon>
        <taxon>Cellulophaga</taxon>
    </lineage>
</organism>
<keyword evidence="1" id="KW-0812">Transmembrane</keyword>
<reference evidence="3" key="1">
    <citation type="submission" date="2016-10" db="EMBL/GenBank/DDBJ databases">
        <authorList>
            <person name="Varghese N."/>
            <person name="Submissions S."/>
        </authorList>
    </citation>
    <scope>NUCLEOTIDE SEQUENCE [LARGE SCALE GENOMIC DNA]</scope>
    <source>
        <strain evidence="3">DSM 24729</strain>
    </source>
</reference>
<name>A0A1G7LLW9_9FLAO</name>
<evidence type="ECO:0000256" key="1">
    <source>
        <dbReference type="SAM" id="Phobius"/>
    </source>
</evidence>